<evidence type="ECO:0000256" key="4">
    <source>
        <dbReference type="ARBA" id="ARBA00022839"/>
    </source>
</evidence>
<evidence type="ECO:0000256" key="6">
    <source>
        <dbReference type="RuleBase" id="RU004355"/>
    </source>
</evidence>
<reference evidence="9 10" key="1">
    <citation type="submission" date="2021-01" db="EMBL/GenBank/DDBJ databases">
        <title>Piscinibacter sp. Jin2 Genome sequencing and assembly.</title>
        <authorList>
            <person name="Kim I."/>
        </authorList>
    </citation>
    <scope>NUCLEOTIDE SEQUENCE [LARGE SCALE GENOMIC DNA]</scope>
    <source>
        <strain evidence="9 10">Jin2</strain>
    </source>
</reference>
<dbReference type="GO" id="GO:0005737">
    <property type="term" value="C:cytoplasm"/>
    <property type="evidence" value="ECO:0007669"/>
    <property type="project" value="UniProtKB-SubCell"/>
</dbReference>
<evidence type="ECO:0000259" key="8">
    <source>
        <dbReference type="Pfam" id="PF13742"/>
    </source>
</evidence>
<dbReference type="GO" id="GO:0006308">
    <property type="term" value="P:DNA catabolic process"/>
    <property type="evidence" value="ECO:0007669"/>
    <property type="project" value="UniProtKB-UniRule"/>
</dbReference>
<evidence type="ECO:0000256" key="5">
    <source>
        <dbReference type="HAMAP-Rule" id="MF_00378"/>
    </source>
</evidence>
<keyword evidence="10" id="KW-1185">Reference proteome</keyword>
<keyword evidence="2 5" id="KW-0540">Nuclease</keyword>
<keyword evidence="3 5" id="KW-0378">Hydrolase</keyword>
<dbReference type="EC" id="3.1.11.6" evidence="5"/>
<dbReference type="HAMAP" id="MF_00378">
    <property type="entry name" value="Exonuc_7_L"/>
    <property type="match status" value="1"/>
</dbReference>
<dbReference type="PANTHER" id="PTHR30008">
    <property type="entry name" value="EXODEOXYRIBONUCLEASE 7 LARGE SUBUNIT"/>
    <property type="match status" value="1"/>
</dbReference>
<feature type="domain" description="OB-fold nucleic acid binding" evidence="8">
    <location>
        <begin position="78"/>
        <end position="172"/>
    </location>
</feature>
<evidence type="ECO:0000256" key="2">
    <source>
        <dbReference type="ARBA" id="ARBA00022722"/>
    </source>
</evidence>
<dbReference type="NCBIfam" id="TIGR00237">
    <property type="entry name" value="xseA"/>
    <property type="match status" value="1"/>
</dbReference>
<dbReference type="Pfam" id="PF13742">
    <property type="entry name" value="tRNA_anti_2"/>
    <property type="match status" value="1"/>
</dbReference>
<dbReference type="GO" id="GO:0008855">
    <property type="term" value="F:exodeoxyribonuclease VII activity"/>
    <property type="evidence" value="ECO:0007669"/>
    <property type="project" value="UniProtKB-UniRule"/>
</dbReference>
<gene>
    <name evidence="5 9" type="primary">xseA</name>
    <name evidence="9" type="ORF">JI742_10910</name>
</gene>
<comment type="subunit">
    <text evidence="5">Heterooligomer composed of large and small subunits.</text>
</comment>
<sequence length="504" mass="54269">MNPASATDCLILRQKNVIENQTLETIWRACDGGWGAVCSLSRACGVPPPGCAPQQARRAGWRPSVRPAEPLASGRPAWSVAALVQAVAETLATRFANVTLRGEISGFTRAASGHCYFTLKDPDGGASLRCAMFRRAAALLASLPGEGEAVELRGRVAVYEPRGELQFVAESLQRAGAGALYERFLRLKAQLAAEGLFETERKRPLPPLPRCIGVVSSLAGAALHDVCTALARRAPHVRVLVLPSPVQGVDAPAALCAALAAAARRPEIELLILARGGGSMEDLWAFNDPALVRAIAAHPVPVITGIGHETDLSLADLAADLRAPTPTAAAELAAPSRDSLLLQLAQWARRASEGLNRRLEREGERLDRLGLRLARPAQRLAHARERLAGLDQRRRRALERQLQARAQALDRLALRGRHAAQARREGLAQRLAQLGLRLDALDPARVLARGWSRLEDDTGQPLLSIAQVQPGQAFEAVLADGRVQARAEATWPAVPPPTRRRRRP</sequence>
<protein>
    <recommendedName>
        <fullName evidence="5">Exodeoxyribonuclease 7 large subunit</fullName>
        <ecNumber evidence="5">3.1.11.6</ecNumber>
    </recommendedName>
    <alternativeName>
        <fullName evidence="5">Exodeoxyribonuclease VII large subunit</fullName>
        <shortName evidence="5">Exonuclease VII large subunit</shortName>
    </alternativeName>
</protein>
<dbReference type="GO" id="GO:0003676">
    <property type="term" value="F:nucleic acid binding"/>
    <property type="evidence" value="ECO:0007669"/>
    <property type="project" value="InterPro"/>
</dbReference>
<dbReference type="GO" id="GO:0009318">
    <property type="term" value="C:exodeoxyribonuclease VII complex"/>
    <property type="evidence" value="ECO:0007669"/>
    <property type="project" value="UniProtKB-UniRule"/>
</dbReference>
<evidence type="ECO:0000313" key="9">
    <source>
        <dbReference type="EMBL" id="MBL0720397.1"/>
    </source>
</evidence>
<comment type="similarity">
    <text evidence="5 6">Belongs to the XseA family.</text>
</comment>
<comment type="catalytic activity">
    <reaction evidence="5 6">
        <text>Exonucleolytic cleavage in either 5'- to 3'- or 3'- to 5'-direction to yield nucleoside 5'-phosphates.</text>
        <dbReference type="EC" id="3.1.11.6"/>
    </reaction>
</comment>
<dbReference type="AlphaFoldDB" id="A0A9X0XGB5"/>
<organism evidence="9 10">
    <name type="scientific">Aquariibacter lacus</name>
    <dbReference type="NCBI Taxonomy" id="2801332"/>
    <lineage>
        <taxon>Bacteria</taxon>
        <taxon>Pseudomonadati</taxon>
        <taxon>Pseudomonadota</taxon>
        <taxon>Betaproteobacteria</taxon>
        <taxon>Burkholderiales</taxon>
        <taxon>Sphaerotilaceae</taxon>
        <taxon>Aquariibacter</taxon>
    </lineage>
</organism>
<dbReference type="Proteomes" id="UP000643207">
    <property type="component" value="Unassembled WGS sequence"/>
</dbReference>
<dbReference type="EMBL" id="JAERRA010000002">
    <property type="protein sequence ID" value="MBL0720397.1"/>
    <property type="molecule type" value="Genomic_DNA"/>
</dbReference>
<dbReference type="InterPro" id="IPR020579">
    <property type="entry name" value="Exonuc_VII_lsu_C"/>
</dbReference>
<evidence type="ECO:0000256" key="3">
    <source>
        <dbReference type="ARBA" id="ARBA00022801"/>
    </source>
</evidence>
<dbReference type="CDD" id="cd04489">
    <property type="entry name" value="ExoVII_LU_OBF"/>
    <property type="match status" value="1"/>
</dbReference>
<dbReference type="InterPro" id="IPR025824">
    <property type="entry name" value="OB-fold_nuc-bd_dom"/>
</dbReference>
<name>A0A9X0XGB5_9BURK</name>
<proteinExistence type="inferred from homology"/>
<dbReference type="InterPro" id="IPR003753">
    <property type="entry name" value="Exonuc_VII_L"/>
</dbReference>
<feature type="domain" description="Exonuclease VII large subunit C-terminal" evidence="7">
    <location>
        <begin position="196"/>
        <end position="486"/>
    </location>
</feature>
<evidence type="ECO:0000313" key="10">
    <source>
        <dbReference type="Proteomes" id="UP000643207"/>
    </source>
</evidence>
<dbReference type="PANTHER" id="PTHR30008:SF0">
    <property type="entry name" value="EXODEOXYRIBONUCLEASE 7 LARGE SUBUNIT"/>
    <property type="match status" value="1"/>
</dbReference>
<accession>A0A9X0XGB5</accession>
<dbReference type="Pfam" id="PF02601">
    <property type="entry name" value="Exonuc_VII_L"/>
    <property type="match status" value="1"/>
</dbReference>
<evidence type="ECO:0000256" key="1">
    <source>
        <dbReference type="ARBA" id="ARBA00022490"/>
    </source>
</evidence>
<evidence type="ECO:0000259" key="7">
    <source>
        <dbReference type="Pfam" id="PF02601"/>
    </source>
</evidence>
<comment type="caution">
    <text evidence="9">The sequence shown here is derived from an EMBL/GenBank/DDBJ whole genome shotgun (WGS) entry which is preliminary data.</text>
</comment>
<keyword evidence="4 5" id="KW-0269">Exonuclease</keyword>
<comment type="subcellular location">
    <subcellularLocation>
        <location evidence="5 6">Cytoplasm</location>
    </subcellularLocation>
</comment>
<comment type="function">
    <text evidence="5">Bidirectionally degrades single-stranded DNA into large acid-insoluble oligonucleotides, which are then degraded further into small acid-soluble oligonucleotides.</text>
</comment>
<keyword evidence="1 5" id="KW-0963">Cytoplasm</keyword>